<dbReference type="EMBL" id="HBHQ01018416">
    <property type="protein sequence ID" value="CAD9820501.1"/>
    <property type="molecule type" value="Transcribed_RNA"/>
</dbReference>
<dbReference type="GO" id="GO:0003743">
    <property type="term" value="F:translation initiation factor activity"/>
    <property type="evidence" value="ECO:0007669"/>
    <property type="project" value="InterPro"/>
</dbReference>
<name>A0A7S2XPD1_9STRA</name>
<sequence>MSSWADASDDVPPAAEPAAPSGPPRRQRLQLKPRSATAGSAAAAPSSSSSGKSNPFGAAKPREEVLASKGIDAKLVDARIQKKAAGVKLTREQEMEVEGLREELTVAEQKLRDANEMELPEEQYRVVVDGKRTELKELMETFTKLNLETPSKFADSTSTHHNNKAGEETSGETGARPKFERPSERRKRLEEQHGGDGGGGGYGDGRGGDNNDDDNAFSSFQGNRGRNRSDSGSGGKGRYHGRGSDQFHD</sequence>
<feature type="compositionally biased region" description="Polar residues" evidence="2">
    <location>
        <begin position="144"/>
        <end position="160"/>
    </location>
</feature>
<dbReference type="AlphaFoldDB" id="A0A7S2XPD1"/>
<feature type="compositionally biased region" description="Low complexity" evidence="2">
    <location>
        <begin position="32"/>
        <end position="53"/>
    </location>
</feature>
<feature type="region of interest" description="Disordered" evidence="2">
    <location>
        <begin position="144"/>
        <end position="249"/>
    </location>
</feature>
<dbReference type="InterPro" id="IPR010433">
    <property type="entry name" value="EIF-4B_pln"/>
</dbReference>
<dbReference type="GO" id="GO:0003729">
    <property type="term" value="F:mRNA binding"/>
    <property type="evidence" value="ECO:0007669"/>
    <property type="project" value="TreeGrafter"/>
</dbReference>
<dbReference type="PANTHER" id="PTHR32091">
    <property type="entry name" value="EUKARYOTIC TRANSLATION INITIATION FACTOR 4B"/>
    <property type="match status" value="1"/>
</dbReference>
<feature type="region of interest" description="Disordered" evidence="2">
    <location>
        <begin position="1"/>
        <end position="61"/>
    </location>
</feature>
<dbReference type="PANTHER" id="PTHR32091:SF20">
    <property type="entry name" value="EUKARYOTIC TRANSLATION INITIATION FACTOR 4B1"/>
    <property type="match status" value="1"/>
</dbReference>
<proteinExistence type="predicted"/>
<feature type="compositionally biased region" description="Basic and acidic residues" evidence="2">
    <location>
        <begin position="175"/>
        <end position="194"/>
    </location>
</feature>
<feature type="coiled-coil region" evidence="1">
    <location>
        <begin position="90"/>
        <end position="117"/>
    </location>
</feature>
<organism evidence="3">
    <name type="scientific">Attheya septentrionalis</name>
    <dbReference type="NCBI Taxonomy" id="420275"/>
    <lineage>
        <taxon>Eukaryota</taxon>
        <taxon>Sar</taxon>
        <taxon>Stramenopiles</taxon>
        <taxon>Ochrophyta</taxon>
        <taxon>Bacillariophyta</taxon>
        <taxon>Coscinodiscophyceae</taxon>
        <taxon>Chaetocerotophycidae</taxon>
        <taxon>Chaetocerotales</taxon>
        <taxon>Attheyaceae</taxon>
        <taxon>Attheya</taxon>
    </lineage>
</organism>
<reference evidence="3" key="1">
    <citation type="submission" date="2021-01" db="EMBL/GenBank/DDBJ databases">
        <authorList>
            <person name="Corre E."/>
            <person name="Pelletier E."/>
            <person name="Niang G."/>
            <person name="Scheremetjew M."/>
            <person name="Finn R."/>
            <person name="Kale V."/>
            <person name="Holt S."/>
            <person name="Cochrane G."/>
            <person name="Meng A."/>
            <person name="Brown T."/>
            <person name="Cohen L."/>
        </authorList>
    </citation>
    <scope>NUCLEOTIDE SEQUENCE</scope>
    <source>
        <strain evidence="3">CCMP2084</strain>
    </source>
</reference>
<evidence type="ECO:0000256" key="2">
    <source>
        <dbReference type="SAM" id="MobiDB-lite"/>
    </source>
</evidence>
<keyword evidence="1" id="KW-0175">Coiled coil</keyword>
<protein>
    <submittedName>
        <fullName evidence="3">Uncharacterized protein</fullName>
    </submittedName>
</protein>
<feature type="compositionally biased region" description="Gly residues" evidence="2">
    <location>
        <begin position="195"/>
        <end position="205"/>
    </location>
</feature>
<accession>A0A7S2XPD1</accession>
<feature type="compositionally biased region" description="Low complexity" evidence="2">
    <location>
        <begin position="1"/>
        <end position="19"/>
    </location>
</feature>
<dbReference type="Pfam" id="PF06273">
    <property type="entry name" value="eIF-4B"/>
    <property type="match status" value="1"/>
</dbReference>
<gene>
    <name evidence="3" type="ORF">ASEP1449_LOCUS12334</name>
</gene>
<evidence type="ECO:0000313" key="3">
    <source>
        <dbReference type="EMBL" id="CAD9820501.1"/>
    </source>
</evidence>
<evidence type="ECO:0000256" key="1">
    <source>
        <dbReference type="SAM" id="Coils"/>
    </source>
</evidence>